<name>A0AAE0ZRA3_9GAST</name>
<evidence type="ECO:0000313" key="2">
    <source>
        <dbReference type="EMBL" id="KAK3773902.1"/>
    </source>
</evidence>
<dbReference type="AlphaFoldDB" id="A0AAE0ZRA3"/>
<protein>
    <submittedName>
        <fullName evidence="2">Uncharacterized protein</fullName>
    </submittedName>
</protein>
<keyword evidence="3" id="KW-1185">Reference proteome</keyword>
<sequence length="103" mass="11501">MVHFSPDAQAENVIIVGVGVDNYSVLSTSRRLWLGKGNKSTKKGRQLSDKFAHPIRPPGTRDQGPQWLRFGCVHAPRVLEDPWSLTPATFGIHVLHKIYANQT</sequence>
<gene>
    <name evidence="2" type="ORF">RRG08_036592</name>
</gene>
<comment type="caution">
    <text evidence="2">The sequence shown here is derived from an EMBL/GenBank/DDBJ whole genome shotgun (WGS) entry which is preliminary data.</text>
</comment>
<feature type="region of interest" description="Disordered" evidence="1">
    <location>
        <begin position="37"/>
        <end position="63"/>
    </location>
</feature>
<evidence type="ECO:0000256" key="1">
    <source>
        <dbReference type="SAM" id="MobiDB-lite"/>
    </source>
</evidence>
<dbReference type="Proteomes" id="UP001283361">
    <property type="component" value="Unassembled WGS sequence"/>
</dbReference>
<accession>A0AAE0ZRA3</accession>
<reference evidence="2" key="1">
    <citation type="journal article" date="2023" name="G3 (Bethesda)">
        <title>A reference genome for the long-term kleptoplast-retaining sea slug Elysia crispata morphotype clarki.</title>
        <authorList>
            <person name="Eastman K.E."/>
            <person name="Pendleton A.L."/>
            <person name="Shaikh M.A."/>
            <person name="Suttiyut T."/>
            <person name="Ogas R."/>
            <person name="Tomko P."/>
            <person name="Gavelis G."/>
            <person name="Widhalm J.R."/>
            <person name="Wisecaver J.H."/>
        </authorList>
    </citation>
    <scope>NUCLEOTIDE SEQUENCE</scope>
    <source>
        <strain evidence="2">ECLA1</strain>
    </source>
</reference>
<dbReference type="EMBL" id="JAWDGP010003486">
    <property type="protein sequence ID" value="KAK3773902.1"/>
    <property type="molecule type" value="Genomic_DNA"/>
</dbReference>
<proteinExistence type="predicted"/>
<evidence type="ECO:0000313" key="3">
    <source>
        <dbReference type="Proteomes" id="UP001283361"/>
    </source>
</evidence>
<organism evidence="2 3">
    <name type="scientific">Elysia crispata</name>
    <name type="common">lettuce slug</name>
    <dbReference type="NCBI Taxonomy" id="231223"/>
    <lineage>
        <taxon>Eukaryota</taxon>
        <taxon>Metazoa</taxon>
        <taxon>Spiralia</taxon>
        <taxon>Lophotrochozoa</taxon>
        <taxon>Mollusca</taxon>
        <taxon>Gastropoda</taxon>
        <taxon>Heterobranchia</taxon>
        <taxon>Euthyneura</taxon>
        <taxon>Panpulmonata</taxon>
        <taxon>Sacoglossa</taxon>
        <taxon>Placobranchoidea</taxon>
        <taxon>Plakobranchidae</taxon>
        <taxon>Elysia</taxon>
    </lineage>
</organism>